<evidence type="ECO:0000313" key="3">
    <source>
        <dbReference type="Proteomes" id="UP000007113"/>
    </source>
</evidence>
<feature type="transmembrane region" description="Helical" evidence="1">
    <location>
        <begin position="48"/>
        <end position="67"/>
    </location>
</feature>
<dbReference type="Proteomes" id="UP000007113">
    <property type="component" value="Chromosome"/>
</dbReference>
<sequence>MTGGANYKVVLVNRTRNPWWSRFFTVTQFCCVPLILWWIPYQHLPPPGWAVALLAMAAAAMSIHEGMKDWQKLFWIVIMTAMLITELRAINKERDKAYWDSVTETHRREVEEARQQDRFEASMKGFENLLAQDKAILRTTQGAASTAQEGIASMMGTDSYLLAIPQHIFPATPSNQDSFGFMLFPIGKHIIWDGEVVESEGQMDESFYSRPQKVIELKPITLSHASGLGITIQPSRDKDNWYAFSFSSRATGGGENLLIRFNQHTNSWEFQYWLYRLKIGMKKPEPPVVLKHQEWEPIPSPVMVQAH</sequence>
<accession>G8NQF9</accession>
<name>G8NQF9_GRAMM</name>
<keyword evidence="3" id="KW-1185">Reference proteome</keyword>
<dbReference type="AlphaFoldDB" id="G8NQF9"/>
<keyword evidence="1" id="KW-0472">Membrane</keyword>
<gene>
    <name evidence="2" type="ordered locus">AciX8_1770</name>
</gene>
<feature type="transmembrane region" description="Helical" evidence="1">
    <location>
        <begin position="20"/>
        <end position="41"/>
    </location>
</feature>
<dbReference type="HOGENOM" id="CLU_905407_0_0_0"/>
<dbReference type="KEGG" id="gma:AciX8_1770"/>
<evidence type="ECO:0000256" key="1">
    <source>
        <dbReference type="SAM" id="Phobius"/>
    </source>
</evidence>
<evidence type="ECO:0000313" key="2">
    <source>
        <dbReference type="EMBL" id="AEU36108.1"/>
    </source>
</evidence>
<protein>
    <submittedName>
        <fullName evidence="2">Uncharacterized protein</fullName>
    </submittedName>
</protein>
<keyword evidence="1" id="KW-0812">Transmembrane</keyword>
<feature type="transmembrane region" description="Helical" evidence="1">
    <location>
        <begin position="73"/>
        <end position="90"/>
    </location>
</feature>
<organism evidence="2 3">
    <name type="scientific">Granulicella mallensis (strain ATCC BAA-1857 / DSM 23137 / MP5ACTX8)</name>
    <dbReference type="NCBI Taxonomy" id="682795"/>
    <lineage>
        <taxon>Bacteria</taxon>
        <taxon>Pseudomonadati</taxon>
        <taxon>Acidobacteriota</taxon>
        <taxon>Terriglobia</taxon>
        <taxon>Terriglobales</taxon>
        <taxon>Acidobacteriaceae</taxon>
        <taxon>Granulicella</taxon>
    </lineage>
</organism>
<keyword evidence="1" id="KW-1133">Transmembrane helix</keyword>
<dbReference type="EMBL" id="CP003130">
    <property type="protein sequence ID" value="AEU36108.1"/>
    <property type="molecule type" value="Genomic_DNA"/>
</dbReference>
<proteinExistence type="predicted"/>
<reference evidence="2 3" key="1">
    <citation type="submission" date="2011-11" db="EMBL/GenBank/DDBJ databases">
        <title>Complete sequence of Granulicella mallensis MP5ACTX8.</title>
        <authorList>
            <consortium name="US DOE Joint Genome Institute"/>
            <person name="Lucas S."/>
            <person name="Copeland A."/>
            <person name="Lapidus A."/>
            <person name="Cheng J.-F."/>
            <person name="Goodwin L."/>
            <person name="Pitluck S."/>
            <person name="Peters L."/>
            <person name="Lu M."/>
            <person name="Detter J.C."/>
            <person name="Han C."/>
            <person name="Tapia R."/>
            <person name="Land M."/>
            <person name="Hauser L."/>
            <person name="Kyrpides N."/>
            <person name="Ivanova N."/>
            <person name="Mikhailova N."/>
            <person name="Pagani I."/>
            <person name="Rawat S."/>
            <person name="Mannisto M."/>
            <person name="Haggblom M."/>
            <person name="Woyke T."/>
        </authorList>
    </citation>
    <scope>NUCLEOTIDE SEQUENCE [LARGE SCALE GENOMIC DNA]</scope>
    <source>
        <strain evidence="3">ATCC BAA-1857 / DSM 23137 / MP5ACTX8</strain>
    </source>
</reference>